<dbReference type="Pfam" id="PF10750">
    <property type="entry name" value="DUF2536"/>
    <property type="match status" value="1"/>
</dbReference>
<comment type="caution">
    <text evidence="1">The sequence shown here is derived from an EMBL/GenBank/DDBJ whole genome shotgun (WGS) entry which is preliminary data.</text>
</comment>
<organism evidence="1 2">
    <name type="scientific">Bacillus taeanensis</name>
    <dbReference type="NCBI Taxonomy" id="273032"/>
    <lineage>
        <taxon>Bacteria</taxon>
        <taxon>Bacillati</taxon>
        <taxon>Bacillota</taxon>
        <taxon>Bacilli</taxon>
        <taxon>Bacillales</taxon>
        <taxon>Bacillaceae</taxon>
        <taxon>Bacillus</taxon>
    </lineage>
</organism>
<sequence>MGFSLERIEDKVELFEARDLSTLERKINEQIDINKALLLQVYHVSHNVYTDPNDGKPLYTAVIHFKAKN</sequence>
<name>A0A366XY18_9BACI</name>
<dbReference type="AlphaFoldDB" id="A0A366XY18"/>
<dbReference type="InterPro" id="IPR019686">
    <property type="entry name" value="DUF2536"/>
</dbReference>
<dbReference type="EMBL" id="QOCW01000004">
    <property type="protein sequence ID" value="RBW70458.1"/>
    <property type="molecule type" value="Genomic_DNA"/>
</dbReference>
<keyword evidence="2" id="KW-1185">Reference proteome</keyword>
<dbReference type="Proteomes" id="UP000253314">
    <property type="component" value="Unassembled WGS sequence"/>
</dbReference>
<evidence type="ECO:0000313" key="1">
    <source>
        <dbReference type="EMBL" id="RBW70458.1"/>
    </source>
</evidence>
<protein>
    <submittedName>
        <fullName evidence="1">DUF2536 domain-containing protein</fullName>
    </submittedName>
</protein>
<evidence type="ECO:0000313" key="2">
    <source>
        <dbReference type="Proteomes" id="UP000253314"/>
    </source>
</evidence>
<reference evidence="1 2" key="1">
    <citation type="submission" date="2018-07" db="EMBL/GenBank/DDBJ databases">
        <title>Lottiidibacillus patelloidae gen. nov., sp. nov., isolated from the intestinal tract of a marine limpet and the reclassification of B. taeanensis BH030017T, B. algicola KMM 3737T and B. hwajinpoensis SW-72T as genus Lottiidibacillus.</title>
        <authorList>
            <person name="Liu R."/>
            <person name="Huang Z."/>
        </authorList>
    </citation>
    <scope>NUCLEOTIDE SEQUENCE [LARGE SCALE GENOMIC DNA]</scope>
    <source>
        <strain evidence="1 2">BH030017</strain>
    </source>
</reference>
<gene>
    <name evidence="1" type="ORF">DS031_05370</name>
</gene>
<accession>A0A366XY18</accession>
<proteinExistence type="predicted"/>
<dbReference type="RefSeq" id="WP_113804908.1">
    <property type="nucleotide sequence ID" value="NZ_QOCW01000004.1"/>
</dbReference>
<dbReference type="OrthoDB" id="2454327at2"/>